<dbReference type="Proteomes" id="UP000499080">
    <property type="component" value="Unassembled WGS sequence"/>
</dbReference>
<name>A0A4Y2E605_ARAVE</name>
<gene>
    <name evidence="2" type="primary">Tdpoz1_31</name>
    <name evidence="2" type="ORF">AVEN_181574_1</name>
</gene>
<dbReference type="Gene3D" id="2.60.210.10">
    <property type="entry name" value="Apoptosis, Tumor Necrosis Factor Receptor Associated Protein 2, Chain A"/>
    <property type="match status" value="1"/>
</dbReference>
<accession>A0A4Y2E605</accession>
<dbReference type="Pfam" id="PF00651">
    <property type="entry name" value="BTB"/>
    <property type="match status" value="1"/>
</dbReference>
<keyword evidence="3" id="KW-1185">Reference proteome</keyword>
<feature type="domain" description="BTB" evidence="1">
    <location>
        <begin position="208"/>
        <end position="275"/>
    </location>
</feature>
<evidence type="ECO:0000259" key="1">
    <source>
        <dbReference type="PROSITE" id="PS50097"/>
    </source>
</evidence>
<organism evidence="2 3">
    <name type="scientific">Araneus ventricosus</name>
    <name type="common">Orbweaver spider</name>
    <name type="synonym">Epeira ventricosa</name>
    <dbReference type="NCBI Taxonomy" id="182803"/>
    <lineage>
        <taxon>Eukaryota</taxon>
        <taxon>Metazoa</taxon>
        <taxon>Ecdysozoa</taxon>
        <taxon>Arthropoda</taxon>
        <taxon>Chelicerata</taxon>
        <taxon>Arachnida</taxon>
        <taxon>Araneae</taxon>
        <taxon>Araneomorphae</taxon>
        <taxon>Entelegynae</taxon>
        <taxon>Araneoidea</taxon>
        <taxon>Araneidae</taxon>
        <taxon>Araneus</taxon>
    </lineage>
</organism>
<proteinExistence type="predicted"/>
<dbReference type="InterPro" id="IPR011333">
    <property type="entry name" value="SKP1/BTB/POZ_sf"/>
</dbReference>
<reference evidence="2 3" key="1">
    <citation type="journal article" date="2019" name="Sci. Rep.">
        <title>Orb-weaving spider Araneus ventricosus genome elucidates the spidroin gene catalogue.</title>
        <authorList>
            <person name="Kono N."/>
            <person name="Nakamura H."/>
            <person name="Ohtoshi R."/>
            <person name="Moran D.A.P."/>
            <person name="Shinohara A."/>
            <person name="Yoshida Y."/>
            <person name="Fujiwara M."/>
            <person name="Mori M."/>
            <person name="Tomita M."/>
            <person name="Arakawa K."/>
        </authorList>
    </citation>
    <scope>NUCLEOTIDE SEQUENCE [LARGE SCALE GENOMIC DNA]</scope>
</reference>
<evidence type="ECO:0000313" key="3">
    <source>
        <dbReference type="Proteomes" id="UP000499080"/>
    </source>
</evidence>
<dbReference type="PROSITE" id="PS50097">
    <property type="entry name" value="BTB"/>
    <property type="match status" value="1"/>
</dbReference>
<dbReference type="InterPro" id="IPR008974">
    <property type="entry name" value="TRAF-like"/>
</dbReference>
<dbReference type="OrthoDB" id="6410362at2759"/>
<sequence length="372" mass="42454">MRCRIVDPYESEKGAVYIHSRIGVKRKCFLWTLKDFPGGYGDEKFSAENSDQYGNIQLNLKSIGGINSDEQFYIEISRTGGESCYCVLKVSVLNNDGNSVNYVSDEYVFEKEGRQQFWRCPPLVKNSKLLACKNLLLPNRTLTLKCYFAVTLGNVTDQTAVYSYCRDIIPLIKDYEDPSMCFKDGSFSDSVTDLKTDLKSILDNGTLCDVSLQVGSDVIQAHKNILSARSPVFKAMFTKDMRETINKTVVIEDLDSDTVRRLLLYMYTDAIHDYQWENIMNLYFAADKYEVLSLKHKCSSFLKENLSCLNVCEALFLADLHQDADLKSVVYDFLSKYDSEVFASEAWKELEINNSSLACQTLREVCSKKRLD</sequence>
<dbReference type="Gene3D" id="3.30.710.10">
    <property type="entry name" value="Potassium Channel Kv1.1, Chain A"/>
    <property type="match status" value="1"/>
</dbReference>
<dbReference type="InterPro" id="IPR000210">
    <property type="entry name" value="BTB/POZ_dom"/>
</dbReference>
<dbReference type="CDD" id="cd18186">
    <property type="entry name" value="BTB_POZ_ZBTB_KLHL-like"/>
    <property type="match status" value="1"/>
</dbReference>
<dbReference type="AlphaFoldDB" id="A0A4Y2E605"/>
<dbReference type="Gene3D" id="1.25.40.420">
    <property type="match status" value="1"/>
</dbReference>
<evidence type="ECO:0000313" key="2">
    <source>
        <dbReference type="EMBL" id="GBM23458.1"/>
    </source>
</evidence>
<protein>
    <submittedName>
        <fullName evidence="2">TD and POZ domain-containing protein 1</fullName>
    </submittedName>
</protein>
<comment type="caution">
    <text evidence="2">The sequence shown here is derived from an EMBL/GenBank/DDBJ whole genome shotgun (WGS) entry which is preliminary data.</text>
</comment>
<dbReference type="SMART" id="SM00225">
    <property type="entry name" value="BTB"/>
    <property type="match status" value="1"/>
</dbReference>
<dbReference type="SUPFAM" id="SSF49599">
    <property type="entry name" value="TRAF domain-like"/>
    <property type="match status" value="1"/>
</dbReference>
<dbReference type="PANTHER" id="PTHR24413">
    <property type="entry name" value="SPECKLE-TYPE POZ PROTEIN"/>
    <property type="match status" value="1"/>
</dbReference>
<dbReference type="SUPFAM" id="SSF54695">
    <property type="entry name" value="POZ domain"/>
    <property type="match status" value="1"/>
</dbReference>
<dbReference type="EMBL" id="BGPR01000498">
    <property type="protein sequence ID" value="GBM23458.1"/>
    <property type="molecule type" value="Genomic_DNA"/>
</dbReference>